<dbReference type="RefSeq" id="WP_155469905.1">
    <property type="nucleotide sequence ID" value="NZ_BMKG01000002.1"/>
</dbReference>
<keyword evidence="5" id="KW-1185">Reference proteome</keyword>
<feature type="chain" id="PRO_5026319877" description="Imelysin-like domain-containing protein" evidence="1">
    <location>
        <begin position="21"/>
        <end position="362"/>
    </location>
</feature>
<evidence type="ECO:0000256" key="1">
    <source>
        <dbReference type="SAM" id="SignalP"/>
    </source>
</evidence>
<reference evidence="3 4" key="3">
    <citation type="submission" date="2019-11" db="EMBL/GenBank/DDBJ databases">
        <title>Type strains purchased from KCTC, JCM and DSMZ.</title>
        <authorList>
            <person name="Lu H."/>
        </authorList>
    </citation>
    <scope>NUCLEOTIDE SEQUENCE [LARGE SCALE GENOMIC DNA]</scope>
    <source>
        <strain evidence="3 4">KCTC 52429</strain>
    </source>
</reference>
<sequence length="362" mass="37678">MWLALMPLSRTLQMAAPVLALLLAGCAATPASRSGFTQALAEPAAAAGEARLLARQAADDAEKLYVLGAGPYQIIDFGRKVCVPVSGPAAADAALGVFGDALALVQQVGATPDDVGYAGYIAQLRLNAANRREADLPAAGTGTTAAQQRCRELFSADAAGVVGQYQPGVGPAALPGIAPMLALDDLARSILAVLEATSRDEAVTETVKRLVPKLEQAEAVLRQAPGSSFGPYIQHAPASAPAACAMNQTTLGAMVTLRRWMVAQTLLAQQRALKNCRWPDCLGTADGRRNVDDLVANMRLYRGLAALDTAQTLALLHAGVTQAREVADGKRTPAQLLDALVAIADAVSTVSDKRDAWRAARP</sequence>
<gene>
    <name evidence="2" type="ORF">GCM10011572_06730</name>
    <name evidence="3" type="ORF">GM672_07490</name>
</gene>
<reference evidence="5" key="2">
    <citation type="journal article" date="2019" name="Int. J. Syst. Evol. Microbiol.">
        <title>The Global Catalogue of Microorganisms (GCM) 10K type strain sequencing project: providing services to taxonomists for standard genome sequencing and annotation.</title>
        <authorList>
            <consortium name="The Broad Institute Genomics Platform"/>
            <consortium name="The Broad Institute Genome Sequencing Center for Infectious Disease"/>
            <person name="Wu L."/>
            <person name="Ma J."/>
        </authorList>
    </citation>
    <scope>NUCLEOTIDE SEQUENCE [LARGE SCALE GENOMIC DNA]</scope>
    <source>
        <strain evidence="5">CGMCC 1.15931</strain>
    </source>
</reference>
<dbReference type="OrthoDB" id="9181881at2"/>
<evidence type="ECO:0000313" key="2">
    <source>
        <dbReference type="EMBL" id="GGB87341.1"/>
    </source>
</evidence>
<evidence type="ECO:0008006" key="6">
    <source>
        <dbReference type="Google" id="ProtNLM"/>
    </source>
</evidence>
<name>A0A6I3STW5_9BURK</name>
<feature type="signal peptide" evidence="1">
    <location>
        <begin position="1"/>
        <end position="20"/>
    </location>
</feature>
<dbReference type="Proteomes" id="UP000622638">
    <property type="component" value="Unassembled WGS sequence"/>
</dbReference>
<dbReference type="EMBL" id="BMKG01000002">
    <property type="protein sequence ID" value="GGB87341.1"/>
    <property type="molecule type" value="Genomic_DNA"/>
</dbReference>
<organism evidence="3 4">
    <name type="scientific">Pseudoduganella buxea</name>
    <dbReference type="NCBI Taxonomy" id="1949069"/>
    <lineage>
        <taxon>Bacteria</taxon>
        <taxon>Pseudomonadati</taxon>
        <taxon>Pseudomonadota</taxon>
        <taxon>Betaproteobacteria</taxon>
        <taxon>Burkholderiales</taxon>
        <taxon>Oxalobacteraceae</taxon>
        <taxon>Telluria group</taxon>
        <taxon>Pseudoduganella</taxon>
    </lineage>
</organism>
<evidence type="ECO:0000313" key="3">
    <source>
        <dbReference type="EMBL" id="MTV52578.1"/>
    </source>
</evidence>
<keyword evidence="1" id="KW-0732">Signal</keyword>
<accession>A0A6I3STW5</accession>
<dbReference type="AlphaFoldDB" id="A0A6I3STW5"/>
<reference evidence="2" key="1">
    <citation type="journal article" date="2014" name="Int. J. Syst. Evol. Microbiol.">
        <title>Complete genome of a new Firmicutes species belonging to the dominant human colonic microbiota ('Ruminococcus bicirculans') reveals two chromosomes and a selective capacity to utilize plant glucans.</title>
        <authorList>
            <consortium name="NISC Comparative Sequencing Program"/>
            <person name="Wegmann U."/>
            <person name="Louis P."/>
            <person name="Goesmann A."/>
            <person name="Henrissat B."/>
            <person name="Duncan S.H."/>
            <person name="Flint H.J."/>
        </authorList>
    </citation>
    <scope>NUCLEOTIDE SEQUENCE</scope>
    <source>
        <strain evidence="2">CGMCC 1.15931</strain>
    </source>
</reference>
<dbReference type="Proteomes" id="UP000430634">
    <property type="component" value="Unassembled WGS sequence"/>
</dbReference>
<evidence type="ECO:0000313" key="4">
    <source>
        <dbReference type="Proteomes" id="UP000430634"/>
    </source>
</evidence>
<proteinExistence type="predicted"/>
<reference evidence="2" key="4">
    <citation type="submission" date="2024-05" db="EMBL/GenBank/DDBJ databases">
        <authorList>
            <person name="Sun Q."/>
            <person name="Zhou Y."/>
        </authorList>
    </citation>
    <scope>NUCLEOTIDE SEQUENCE</scope>
    <source>
        <strain evidence="2">CGMCC 1.15931</strain>
    </source>
</reference>
<dbReference type="EMBL" id="WNKZ01000014">
    <property type="protein sequence ID" value="MTV52578.1"/>
    <property type="molecule type" value="Genomic_DNA"/>
</dbReference>
<comment type="caution">
    <text evidence="3">The sequence shown here is derived from an EMBL/GenBank/DDBJ whole genome shotgun (WGS) entry which is preliminary data.</text>
</comment>
<protein>
    <recommendedName>
        <fullName evidence="6">Imelysin-like domain-containing protein</fullName>
    </recommendedName>
</protein>
<evidence type="ECO:0000313" key="5">
    <source>
        <dbReference type="Proteomes" id="UP000622638"/>
    </source>
</evidence>